<sequence length="591" mass="65648">MIAQLSTDVLVVGGGTGGTAAAIQAARRGVQTILVSEFAWLGGMLTAAGVCAPDGNELAAFQTGLWGAYLQALRHRQTGGLDNSWVSLFAYDPRTGAKIFADWVKQLPNLHWISGQTPLEVIRRGDRIIGVRFADYIIKAKITIDGTELGDLLALAEVPHRWGWELQSEFNEPSAPTCFNELTNKYPVQASTWVFILKDYGESPSLPLFPSPHFSLSPSSFQGAWSNYGGEKFLNYGRLPGGLFMINWPICGNDYGEGIGRLIESETSRQEFLQQAYWYSYNFAHFIQTELGQRYSLAPNIFPQKSLHHAFALHPYYRESRRIRGQVTIAERDILPVNGGCVAALPRTENGEVSAIAIGNYANDHHYPGINFPLQPKSIRWGGRWTGTPFTIPYGSLVPNATEGLLVCEKNISVSHIANGCTRLQPVVMNIGQAAGMAAALCIELNCQPQEIPIRSLQEALLTDSIAPSAVIPLFDLPPEHGDWLYWQKYYLDHPEDYPLDGNCHCQEIVFEAQNCSYFTGVFHARQHQQYNITLTEPTQQGKKTWSLITTRPEVNLQLQNCRNGQLVSLLGQCNFSGGWLVVEKIRISLT</sequence>
<dbReference type="Proteomes" id="UP000186868">
    <property type="component" value="Unassembled WGS sequence"/>
</dbReference>
<dbReference type="InterPro" id="IPR036188">
    <property type="entry name" value="FAD/NAD-bd_sf"/>
</dbReference>
<dbReference type="AlphaFoldDB" id="A0A1U7HNW2"/>
<dbReference type="GO" id="GO:0008734">
    <property type="term" value="F:L-aspartate oxidase activity"/>
    <property type="evidence" value="ECO:0007669"/>
    <property type="project" value="InterPro"/>
</dbReference>
<dbReference type="SUPFAM" id="SSF51905">
    <property type="entry name" value="FAD/NAD(P)-binding domain"/>
    <property type="match status" value="1"/>
</dbReference>
<organism evidence="1 2">
    <name type="scientific">Hydrococcus rivularis NIES-593</name>
    <dbReference type="NCBI Taxonomy" id="1921803"/>
    <lineage>
        <taxon>Bacteria</taxon>
        <taxon>Bacillati</taxon>
        <taxon>Cyanobacteriota</taxon>
        <taxon>Cyanophyceae</taxon>
        <taxon>Pleurocapsales</taxon>
        <taxon>Hydrococcaceae</taxon>
        <taxon>Hydrococcus</taxon>
    </lineage>
</organism>
<dbReference type="GO" id="GO:0009435">
    <property type="term" value="P:NAD+ biosynthetic process"/>
    <property type="evidence" value="ECO:0007669"/>
    <property type="project" value="InterPro"/>
</dbReference>
<comment type="caution">
    <text evidence="1">The sequence shown here is derived from an EMBL/GenBank/DDBJ whole genome shotgun (WGS) entry which is preliminary data.</text>
</comment>
<proteinExistence type="predicted"/>
<dbReference type="OrthoDB" id="500092at2"/>
<dbReference type="PANTHER" id="PTHR42716:SF3">
    <property type="entry name" value="SLL1913 PROTEIN"/>
    <property type="match status" value="1"/>
</dbReference>
<dbReference type="RefSeq" id="WP_073598684.1">
    <property type="nucleotide sequence ID" value="NZ_MRCB01000004.1"/>
</dbReference>
<dbReference type="Gene3D" id="3.50.50.60">
    <property type="entry name" value="FAD/NAD(P)-binding domain"/>
    <property type="match status" value="1"/>
</dbReference>
<name>A0A1U7HNW2_9CYAN</name>
<accession>A0A1U7HNW2</accession>
<dbReference type="STRING" id="1921803.NIES593_05860"/>
<reference evidence="1 2" key="1">
    <citation type="submission" date="2016-11" db="EMBL/GenBank/DDBJ databases">
        <title>Draft Genome Sequences of Nine Cyanobacterial Strains from Diverse Habitats.</title>
        <authorList>
            <person name="Zhu T."/>
            <person name="Hou S."/>
            <person name="Lu X."/>
            <person name="Hess W.R."/>
        </authorList>
    </citation>
    <scope>NUCLEOTIDE SEQUENCE [LARGE SCALE GENOMIC DNA]</scope>
    <source>
        <strain evidence="1 2">NIES-593</strain>
    </source>
</reference>
<evidence type="ECO:0000313" key="1">
    <source>
        <dbReference type="EMBL" id="OKH25276.1"/>
    </source>
</evidence>
<dbReference type="EMBL" id="MRCB01000004">
    <property type="protein sequence ID" value="OKH25276.1"/>
    <property type="molecule type" value="Genomic_DNA"/>
</dbReference>
<dbReference type="Pfam" id="PF12831">
    <property type="entry name" value="FAD_oxidored"/>
    <property type="match status" value="1"/>
</dbReference>
<evidence type="ECO:0000313" key="2">
    <source>
        <dbReference type="Proteomes" id="UP000186868"/>
    </source>
</evidence>
<protein>
    <submittedName>
        <fullName evidence="1">Glucose-inhibited division protein A</fullName>
    </submittedName>
</protein>
<dbReference type="InterPro" id="IPR005288">
    <property type="entry name" value="NadB"/>
</dbReference>
<dbReference type="PANTHER" id="PTHR42716">
    <property type="entry name" value="L-ASPARTATE OXIDASE"/>
    <property type="match status" value="1"/>
</dbReference>
<gene>
    <name evidence="1" type="ORF">NIES593_05860</name>
</gene>
<keyword evidence="2" id="KW-1185">Reference proteome</keyword>